<dbReference type="HOGENOM" id="CLU_106226_0_0_10"/>
<proteinExistence type="predicted"/>
<protein>
    <recommendedName>
        <fullName evidence="3">RloB domain-containing protein</fullName>
    </recommendedName>
</protein>
<dbReference type="PATRIC" id="fig|997874.3.peg.863"/>
<comment type="caution">
    <text evidence="1">The sequence shown here is derived from an EMBL/GenBank/DDBJ whole genome shotgun (WGS) entry which is preliminary data.</text>
</comment>
<dbReference type="OrthoDB" id="1366690at2"/>
<gene>
    <name evidence="1" type="ORF">HMPREF1062_00856</name>
</gene>
<keyword evidence="2" id="KW-1185">Reference proteome</keyword>
<dbReference type="RefSeq" id="WP_007215804.1">
    <property type="nucleotide sequence ID" value="NZ_JH724085.1"/>
</dbReference>
<evidence type="ECO:0000313" key="2">
    <source>
        <dbReference type="Proteomes" id="UP000003741"/>
    </source>
</evidence>
<accession>I8WED1</accession>
<evidence type="ECO:0008006" key="3">
    <source>
        <dbReference type="Google" id="ProtNLM"/>
    </source>
</evidence>
<reference evidence="1 2" key="1">
    <citation type="submission" date="2012-02" db="EMBL/GenBank/DDBJ databases">
        <title>The Genome Sequence of Bacteroides cellulosilyticus CL02T12C19.</title>
        <authorList>
            <consortium name="The Broad Institute Genome Sequencing Platform"/>
            <person name="Earl A."/>
            <person name="Ward D."/>
            <person name="Feldgarden M."/>
            <person name="Gevers D."/>
            <person name="Zitomersky N.L."/>
            <person name="Coyne M.J."/>
            <person name="Comstock L.E."/>
            <person name="Young S.K."/>
            <person name="Zeng Q."/>
            <person name="Gargeya S."/>
            <person name="Fitzgerald M."/>
            <person name="Haas B."/>
            <person name="Abouelleil A."/>
            <person name="Alvarado L."/>
            <person name="Arachchi H.M."/>
            <person name="Berlin A."/>
            <person name="Chapman S.B."/>
            <person name="Gearin G."/>
            <person name="Goldberg J."/>
            <person name="Griggs A."/>
            <person name="Gujja S."/>
            <person name="Hansen M."/>
            <person name="Heiman D."/>
            <person name="Howarth C."/>
            <person name="Larimer J."/>
            <person name="Lui A."/>
            <person name="MacDonald P.J.P."/>
            <person name="McCowen C."/>
            <person name="Montmayeur A."/>
            <person name="Murphy C."/>
            <person name="Neiman D."/>
            <person name="Pearson M."/>
            <person name="Priest M."/>
            <person name="Roberts A."/>
            <person name="Saif S."/>
            <person name="Shea T."/>
            <person name="Sisk P."/>
            <person name="Stolte C."/>
            <person name="Sykes S."/>
            <person name="Wortman J."/>
            <person name="Nusbaum C."/>
            <person name="Birren B."/>
        </authorList>
    </citation>
    <scope>NUCLEOTIDE SEQUENCE [LARGE SCALE GENOMIC DNA]</scope>
    <source>
        <strain evidence="1 2">CL02T12C19</strain>
    </source>
</reference>
<dbReference type="Pfam" id="PF13707">
    <property type="entry name" value="RloB"/>
    <property type="match status" value="1"/>
</dbReference>
<dbReference type="InterPro" id="IPR025591">
    <property type="entry name" value="RloB"/>
</dbReference>
<dbReference type="AlphaFoldDB" id="I8WED1"/>
<dbReference type="Proteomes" id="UP000003741">
    <property type="component" value="Unassembled WGS sequence"/>
</dbReference>
<organism evidence="1 2">
    <name type="scientific">Bacteroides cellulosilyticus CL02T12C19</name>
    <dbReference type="NCBI Taxonomy" id="997874"/>
    <lineage>
        <taxon>Bacteria</taxon>
        <taxon>Pseudomonadati</taxon>
        <taxon>Bacteroidota</taxon>
        <taxon>Bacteroidia</taxon>
        <taxon>Bacteroidales</taxon>
        <taxon>Bacteroidaceae</taxon>
        <taxon>Bacteroides</taxon>
    </lineage>
</organism>
<dbReference type="EMBL" id="AGXG01000018">
    <property type="protein sequence ID" value="EIY36980.1"/>
    <property type="molecule type" value="Genomic_DNA"/>
</dbReference>
<name>I8WED1_9BACE</name>
<sequence>MPYKKRLYYKQEEAKARDYSLFVIACEGTKTEPSYFAPFDEIDRIKVRLLEHSATESAPSHILERAKLYIAEEGLDAKYGDSLWCVTDVDKWPIDMINELASFCMNTPNCHIAVSNPCFEIWLLYHKLSDLSTIDCGKSHDVKVELSRLSPGGFFSLDYIKLMETAIINAKAKDSNPGEQHFLPKIRETKVYALAEALMDRIGKRRWTEFIDTILEEYKKKMYLHLK</sequence>
<evidence type="ECO:0000313" key="1">
    <source>
        <dbReference type="EMBL" id="EIY36980.1"/>
    </source>
</evidence>